<evidence type="ECO:0000313" key="1">
    <source>
        <dbReference type="EMBL" id="CAG8611876.1"/>
    </source>
</evidence>
<gene>
    <name evidence="1" type="ORF">SCALOS_LOCUS7322</name>
</gene>
<dbReference type="Proteomes" id="UP000789860">
    <property type="component" value="Unassembled WGS sequence"/>
</dbReference>
<comment type="caution">
    <text evidence="1">The sequence shown here is derived from an EMBL/GenBank/DDBJ whole genome shotgun (WGS) entry which is preliminary data.</text>
</comment>
<accession>A0ACA9N1G7</accession>
<dbReference type="EMBL" id="CAJVPM010016080">
    <property type="protein sequence ID" value="CAG8611876.1"/>
    <property type="molecule type" value="Genomic_DNA"/>
</dbReference>
<sequence>EYYSKSDKLLISQPSITYQNGSATSTSNFISNFTFIYLSSDFSFNISKILNNHCIYGVMNSLCKKAMAIRFDTSSAAIESLNTFLENFIQQYSVNSNQHLVTNTALSKIQDNELSDLDDQKNVLLFDVSTIQDLVIKKRKRASRVKCIKSSLETKNIQSNTKKEKAKYFCSRYK</sequence>
<name>A0ACA9N1G7_9GLOM</name>
<protein>
    <submittedName>
        <fullName evidence="1">1110_t:CDS:1</fullName>
    </submittedName>
</protein>
<keyword evidence="2" id="KW-1185">Reference proteome</keyword>
<feature type="non-terminal residue" evidence="1">
    <location>
        <position position="1"/>
    </location>
</feature>
<reference evidence="1" key="1">
    <citation type="submission" date="2021-06" db="EMBL/GenBank/DDBJ databases">
        <authorList>
            <person name="Kallberg Y."/>
            <person name="Tangrot J."/>
            <person name="Rosling A."/>
        </authorList>
    </citation>
    <scope>NUCLEOTIDE SEQUENCE</scope>
    <source>
        <strain evidence="1">AU212A</strain>
    </source>
</reference>
<evidence type="ECO:0000313" key="2">
    <source>
        <dbReference type="Proteomes" id="UP000789860"/>
    </source>
</evidence>
<proteinExistence type="predicted"/>
<organism evidence="1 2">
    <name type="scientific">Scutellospora calospora</name>
    <dbReference type="NCBI Taxonomy" id="85575"/>
    <lineage>
        <taxon>Eukaryota</taxon>
        <taxon>Fungi</taxon>
        <taxon>Fungi incertae sedis</taxon>
        <taxon>Mucoromycota</taxon>
        <taxon>Glomeromycotina</taxon>
        <taxon>Glomeromycetes</taxon>
        <taxon>Diversisporales</taxon>
        <taxon>Gigasporaceae</taxon>
        <taxon>Scutellospora</taxon>
    </lineage>
</organism>